<sequence length="57" mass="6533">RKRESEREPSCRGKNPVFVHGTEGEIPVAIDVQSRRRKSIFRIVRSSLIGNQKVLTD</sequence>
<dbReference type="AlphaFoldDB" id="A0A2P5BG13"/>
<accession>A0A2P5BG13</accession>
<dbReference type="Proteomes" id="UP000237105">
    <property type="component" value="Unassembled WGS sequence"/>
</dbReference>
<protein>
    <submittedName>
        <fullName evidence="1">Uncharacterized protein</fullName>
    </submittedName>
</protein>
<comment type="caution">
    <text evidence="1">The sequence shown here is derived from an EMBL/GenBank/DDBJ whole genome shotgun (WGS) entry which is preliminary data.</text>
</comment>
<proteinExistence type="predicted"/>
<feature type="non-terminal residue" evidence="1">
    <location>
        <position position="1"/>
    </location>
</feature>
<evidence type="ECO:0000313" key="2">
    <source>
        <dbReference type="Proteomes" id="UP000237105"/>
    </source>
</evidence>
<reference evidence="2" key="1">
    <citation type="submission" date="2016-06" db="EMBL/GenBank/DDBJ databases">
        <title>Parallel loss of symbiosis genes in relatives of nitrogen-fixing non-legume Parasponia.</title>
        <authorList>
            <person name="Van Velzen R."/>
            <person name="Holmer R."/>
            <person name="Bu F."/>
            <person name="Rutten L."/>
            <person name="Van Zeijl A."/>
            <person name="Liu W."/>
            <person name="Santuari L."/>
            <person name="Cao Q."/>
            <person name="Sharma T."/>
            <person name="Shen D."/>
            <person name="Roswanjaya Y."/>
            <person name="Wardhani T."/>
            <person name="Kalhor M.S."/>
            <person name="Jansen J."/>
            <person name="Van den Hoogen J."/>
            <person name="Gungor B."/>
            <person name="Hartog M."/>
            <person name="Hontelez J."/>
            <person name="Verver J."/>
            <person name="Yang W.-C."/>
            <person name="Schijlen E."/>
            <person name="Repin R."/>
            <person name="Schilthuizen M."/>
            <person name="Schranz E."/>
            <person name="Heidstra R."/>
            <person name="Miyata K."/>
            <person name="Fedorova E."/>
            <person name="Kohlen W."/>
            <person name="Bisseling T."/>
            <person name="Smit S."/>
            <person name="Geurts R."/>
        </authorList>
    </citation>
    <scope>NUCLEOTIDE SEQUENCE [LARGE SCALE GENOMIC DNA]</scope>
    <source>
        <strain evidence="2">cv. WU1-14</strain>
    </source>
</reference>
<gene>
    <name evidence="1" type="ORF">PanWU01x14_242340</name>
</gene>
<evidence type="ECO:0000313" key="1">
    <source>
        <dbReference type="EMBL" id="PON47712.1"/>
    </source>
</evidence>
<dbReference type="EMBL" id="JXTB01000290">
    <property type="protein sequence ID" value="PON47712.1"/>
    <property type="molecule type" value="Genomic_DNA"/>
</dbReference>
<name>A0A2P5BG13_PARAD</name>
<keyword evidence="2" id="KW-1185">Reference proteome</keyword>
<organism evidence="1 2">
    <name type="scientific">Parasponia andersonii</name>
    <name type="common">Sponia andersonii</name>
    <dbReference type="NCBI Taxonomy" id="3476"/>
    <lineage>
        <taxon>Eukaryota</taxon>
        <taxon>Viridiplantae</taxon>
        <taxon>Streptophyta</taxon>
        <taxon>Embryophyta</taxon>
        <taxon>Tracheophyta</taxon>
        <taxon>Spermatophyta</taxon>
        <taxon>Magnoliopsida</taxon>
        <taxon>eudicotyledons</taxon>
        <taxon>Gunneridae</taxon>
        <taxon>Pentapetalae</taxon>
        <taxon>rosids</taxon>
        <taxon>fabids</taxon>
        <taxon>Rosales</taxon>
        <taxon>Cannabaceae</taxon>
        <taxon>Parasponia</taxon>
    </lineage>
</organism>